<dbReference type="Gene3D" id="2.30.30.40">
    <property type="entry name" value="SH3 Domains"/>
    <property type="match status" value="1"/>
</dbReference>
<proteinExistence type="predicted"/>
<dbReference type="InterPro" id="IPR036061">
    <property type="entry name" value="CheW-like_dom_sf"/>
</dbReference>
<evidence type="ECO:0000259" key="1">
    <source>
        <dbReference type="PROSITE" id="PS50851"/>
    </source>
</evidence>
<dbReference type="Pfam" id="PF01584">
    <property type="entry name" value="CheW"/>
    <property type="match status" value="1"/>
</dbReference>
<keyword evidence="3" id="KW-1185">Reference proteome</keyword>
<comment type="caution">
    <text evidence="2">The sequence shown here is derived from an EMBL/GenBank/DDBJ whole genome shotgun (WGS) entry which is preliminary data.</text>
</comment>
<feature type="domain" description="CheW-like" evidence="1">
    <location>
        <begin position="3"/>
        <end position="142"/>
    </location>
</feature>
<dbReference type="PANTHER" id="PTHR22617">
    <property type="entry name" value="CHEMOTAXIS SENSOR HISTIDINE KINASE-RELATED"/>
    <property type="match status" value="1"/>
</dbReference>
<dbReference type="Gene3D" id="2.40.50.180">
    <property type="entry name" value="CheA-289, Domain 4"/>
    <property type="match status" value="1"/>
</dbReference>
<dbReference type="InterPro" id="IPR039315">
    <property type="entry name" value="CheW"/>
</dbReference>
<dbReference type="EMBL" id="JAUSTZ010000002">
    <property type="protein sequence ID" value="MDQ0224998.1"/>
    <property type="molecule type" value="Genomic_DNA"/>
</dbReference>
<evidence type="ECO:0000313" key="2">
    <source>
        <dbReference type="EMBL" id="MDQ0224998.1"/>
    </source>
</evidence>
<dbReference type="SUPFAM" id="SSF50341">
    <property type="entry name" value="CheW-like"/>
    <property type="match status" value="1"/>
</dbReference>
<dbReference type="RefSeq" id="WP_095299920.1">
    <property type="nucleotide sequence ID" value="NZ_CADEPK010000361.1"/>
</dbReference>
<dbReference type="SMART" id="SM00260">
    <property type="entry name" value="CheW"/>
    <property type="match status" value="1"/>
</dbReference>
<reference evidence="2 3" key="1">
    <citation type="submission" date="2023-07" db="EMBL/GenBank/DDBJ databases">
        <title>Genomic Encyclopedia of Type Strains, Phase IV (KMG-IV): sequencing the most valuable type-strain genomes for metagenomic binning, comparative biology and taxonomic classification.</title>
        <authorList>
            <person name="Goeker M."/>
        </authorList>
    </citation>
    <scope>NUCLEOTIDE SEQUENCE [LARGE SCALE GENOMIC DNA]</scope>
    <source>
        <strain evidence="2 3">DSM 17723</strain>
    </source>
</reference>
<sequence>MDISKVVVFRAGNEEYGVPIENVISIEKLEDINVIPNMPYYMKGVVMVRGELIPTLDTNNILYKQETTITENIKLIVIQSDELSVALIVEDAKEIIDIRQEQLKSISVGAFQATKYFVAVASIESRLITIIDPNQFISSLEGISLVKDEIISHQL</sequence>
<protein>
    <submittedName>
        <fullName evidence="2">Purine-binding chemotaxis protein CheW</fullName>
    </submittedName>
</protein>
<organism evidence="2 3">
    <name type="scientific">Metabacillus niabensis</name>
    <dbReference type="NCBI Taxonomy" id="324854"/>
    <lineage>
        <taxon>Bacteria</taxon>
        <taxon>Bacillati</taxon>
        <taxon>Bacillota</taxon>
        <taxon>Bacilli</taxon>
        <taxon>Bacillales</taxon>
        <taxon>Bacillaceae</taxon>
        <taxon>Metabacillus</taxon>
    </lineage>
</organism>
<accession>A0ABT9YYD4</accession>
<gene>
    <name evidence="2" type="ORF">J2S02_001327</name>
</gene>
<dbReference type="PANTHER" id="PTHR22617:SF23">
    <property type="entry name" value="CHEMOTAXIS PROTEIN CHEW"/>
    <property type="match status" value="1"/>
</dbReference>
<dbReference type="InterPro" id="IPR002545">
    <property type="entry name" value="CheW-lke_dom"/>
</dbReference>
<name>A0ABT9YYD4_9BACI</name>
<dbReference type="Proteomes" id="UP001232245">
    <property type="component" value="Unassembled WGS sequence"/>
</dbReference>
<dbReference type="PROSITE" id="PS50851">
    <property type="entry name" value="CHEW"/>
    <property type="match status" value="1"/>
</dbReference>
<evidence type="ECO:0000313" key="3">
    <source>
        <dbReference type="Proteomes" id="UP001232245"/>
    </source>
</evidence>